<evidence type="ECO:0000313" key="4">
    <source>
        <dbReference type="Proteomes" id="UP000638043"/>
    </source>
</evidence>
<feature type="domain" description="HTH cro/C1-type" evidence="2">
    <location>
        <begin position="17"/>
        <end position="71"/>
    </location>
</feature>
<sequence length="164" mass="18500">MNNYTATAFSREAMSRLRGLIARFDINQADLAVLCDVSQSQFSKMVRGLRPMSVDQLAVTLEALGQDIGKFVTEIESFLANRAEYSSPIQYVIDDEREVDAAPFSDSMLDGWGRAARARLVPSDVSGRDDDVEEMSEYQADYGRAARKRSKDRGYDIDYHDHED</sequence>
<evidence type="ECO:0000313" key="3">
    <source>
        <dbReference type="EMBL" id="GGO59003.1"/>
    </source>
</evidence>
<comment type="caution">
    <text evidence="3">The sequence shown here is derived from an EMBL/GenBank/DDBJ whole genome shotgun (WGS) entry which is preliminary data.</text>
</comment>
<reference evidence="4" key="1">
    <citation type="journal article" date="2019" name="Int. J. Syst. Evol. Microbiol.">
        <title>The Global Catalogue of Microorganisms (GCM) 10K type strain sequencing project: providing services to taxonomists for standard genome sequencing and annotation.</title>
        <authorList>
            <consortium name="The Broad Institute Genomics Platform"/>
            <consortium name="The Broad Institute Genome Sequencing Center for Infectious Disease"/>
            <person name="Wu L."/>
            <person name="Ma J."/>
        </authorList>
    </citation>
    <scope>NUCLEOTIDE SEQUENCE [LARGE SCALE GENOMIC DNA]</scope>
    <source>
        <strain evidence="4">CGMCC 4.7181</strain>
    </source>
</reference>
<feature type="region of interest" description="Disordered" evidence="1">
    <location>
        <begin position="123"/>
        <end position="164"/>
    </location>
</feature>
<dbReference type="PROSITE" id="PS50943">
    <property type="entry name" value="HTH_CROC1"/>
    <property type="match status" value="1"/>
</dbReference>
<dbReference type="Gene3D" id="1.10.260.40">
    <property type="entry name" value="lambda repressor-like DNA-binding domains"/>
    <property type="match status" value="1"/>
</dbReference>
<dbReference type="EMBL" id="BMMQ01000001">
    <property type="protein sequence ID" value="GGO59003.1"/>
    <property type="molecule type" value="Genomic_DNA"/>
</dbReference>
<evidence type="ECO:0000259" key="2">
    <source>
        <dbReference type="PROSITE" id="PS50943"/>
    </source>
</evidence>
<dbReference type="Proteomes" id="UP000638043">
    <property type="component" value="Unassembled WGS sequence"/>
</dbReference>
<dbReference type="RefSeq" id="WP_188699371.1">
    <property type="nucleotide sequence ID" value="NZ_BMMQ01000001.1"/>
</dbReference>
<protein>
    <recommendedName>
        <fullName evidence="2">HTH cro/C1-type domain-containing protein</fullName>
    </recommendedName>
</protein>
<dbReference type="InterPro" id="IPR001387">
    <property type="entry name" value="Cro/C1-type_HTH"/>
</dbReference>
<proteinExistence type="predicted"/>
<feature type="compositionally biased region" description="Basic and acidic residues" evidence="1">
    <location>
        <begin position="152"/>
        <end position="164"/>
    </location>
</feature>
<name>A0ABQ2MVC7_9MICO</name>
<gene>
    <name evidence="3" type="ORF">GCM10010910_00910</name>
</gene>
<evidence type="ECO:0000256" key="1">
    <source>
        <dbReference type="SAM" id="MobiDB-lite"/>
    </source>
</evidence>
<keyword evidence="4" id="KW-1185">Reference proteome</keyword>
<dbReference type="InterPro" id="IPR010982">
    <property type="entry name" value="Lambda_DNA-bd_dom_sf"/>
</dbReference>
<dbReference type="SMART" id="SM00530">
    <property type="entry name" value="HTH_XRE"/>
    <property type="match status" value="1"/>
</dbReference>
<dbReference type="SUPFAM" id="SSF47413">
    <property type="entry name" value="lambda repressor-like DNA-binding domains"/>
    <property type="match status" value="1"/>
</dbReference>
<organism evidence="3 4">
    <name type="scientific">Microbacterium nanhaiense</name>
    <dbReference type="NCBI Taxonomy" id="1301026"/>
    <lineage>
        <taxon>Bacteria</taxon>
        <taxon>Bacillati</taxon>
        <taxon>Actinomycetota</taxon>
        <taxon>Actinomycetes</taxon>
        <taxon>Micrococcales</taxon>
        <taxon>Microbacteriaceae</taxon>
        <taxon>Microbacterium</taxon>
    </lineage>
</organism>
<accession>A0ABQ2MVC7</accession>
<dbReference type="CDD" id="cd00093">
    <property type="entry name" value="HTH_XRE"/>
    <property type="match status" value="1"/>
</dbReference>